<dbReference type="RefSeq" id="WP_369616261.1">
    <property type="nucleotide sequence ID" value="NZ_AP031573.1"/>
</dbReference>
<dbReference type="InterPro" id="IPR059206">
    <property type="entry name" value="Sll1717-like"/>
</dbReference>
<dbReference type="NCBIfam" id="NF047389">
    <property type="entry name" value="ATPase_Sll1717"/>
    <property type="match status" value="1"/>
</dbReference>
<evidence type="ECO:0000313" key="1">
    <source>
        <dbReference type="EMBL" id="BFM45261.1"/>
    </source>
</evidence>
<organism evidence="1">
    <name type="scientific">Flavobacterium sp. CFS9</name>
    <dbReference type="NCBI Taxonomy" id="3143118"/>
    <lineage>
        <taxon>Bacteria</taxon>
        <taxon>Pseudomonadati</taxon>
        <taxon>Bacteroidota</taxon>
        <taxon>Flavobacteriia</taxon>
        <taxon>Flavobacteriales</taxon>
        <taxon>Flavobacteriaceae</taxon>
        <taxon>Flavobacterium</taxon>
    </lineage>
</organism>
<accession>A0AAT9H7F0</accession>
<proteinExistence type="predicted"/>
<dbReference type="AlphaFoldDB" id="A0AAT9H7F0"/>
<gene>
    <name evidence="1" type="ORF">CFS9_39020</name>
</gene>
<protein>
    <submittedName>
        <fullName evidence="1">Uncharacterized protein</fullName>
    </submittedName>
</protein>
<reference evidence="1" key="1">
    <citation type="submission" date="2024-05" db="EMBL/GenBank/DDBJ databases">
        <title>Whole-Genome Sequence of CFS9, a Potential Fish Probiotic Isolated from the Body Surface of Silurus asotus.</title>
        <authorList>
            <person name="Kojima M."/>
            <person name="Tobioka K."/>
            <person name="Yokota K."/>
            <person name="Nakatani H."/>
            <person name="Hori K."/>
            <person name="Tamaru Y."/>
            <person name="Okazaki F."/>
        </authorList>
    </citation>
    <scope>NUCLEOTIDE SEQUENCE</scope>
    <source>
        <strain evidence="1">CFS9</strain>
    </source>
</reference>
<dbReference type="EMBL" id="AP031573">
    <property type="protein sequence ID" value="BFM45261.1"/>
    <property type="molecule type" value="Genomic_DNA"/>
</dbReference>
<name>A0AAT9H7F0_9FLAO</name>
<sequence>MTYKNYKKNNYGNSNYKIGDIYFGTADGEDEALNFIDRQDEFKNFFYNYDNIVDKASKPLTYLVLGKKGAGKTILGEYLNYKLNNTVKSFCNIVSFNEFRIHSLRELSTEDTAPNEYIPIWTYVILIEISKVLLQNEQLKEDENYKKLKKFIDKNYIKLILTQNAETDIAKLKSVKENSDWLADIVSDDNKDQLQSNYISFIPVLEKIVLDAVSNNPEFSYNLILDKIDDRFTNTDLYKNSVISLIKAVDNFNKNVLRKRIKAKVTVLLRSDIFALLNDTDLNKRESSNSVRIDWGDAAKYNSPLFDLIVQKITASIPELKDRNRSDIIKMFFPKTIKQSDRNIPTDKFLLGRTLFRPRDVISYLTLITTKYHDSPQFTPEMFLDVQLRYSEYFLKEIENEMNGHLTDKQIKEVIDLMIKFGKFDFKYEEIKRFATSSKILTGLKIEEALKILFDFSIIGNYVHTGNKIRHTWKHRHDRVEIDFNKRMCLHYGLWRYFNI</sequence>